<keyword evidence="3" id="KW-1185">Reference proteome</keyword>
<dbReference type="AlphaFoldDB" id="A0A1G5WQH5"/>
<evidence type="ECO:0000313" key="2">
    <source>
        <dbReference type="EMBL" id="SDA60439.1"/>
    </source>
</evidence>
<proteinExistence type="predicted"/>
<dbReference type="Pfam" id="PF13518">
    <property type="entry name" value="HTH_28"/>
    <property type="match status" value="1"/>
</dbReference>
<accession>A0A1G5WQH5</accession>
<dbReference type="STRING" id="209880.SAMN02910343_01535"/>
<sequence>MNSITQVMKFRRSMVEYALKHGVTKTAIKYNTYRQYVYRWLRRYDGSLESLRNKSRRPKHHPKAHTAAELKLIQDMRRRNPEAGLVVFWVKLRQRGYSRSITGLYRTLKRIGMTPVKPPNPKYVPKPYEQMLYPGQRIQIDVK</sequence>
<dbReference type="GeneID" id="87756522"/>
<organism evidence="2 3">
    <name type="scientific">Allisonella histaminiformans</name>
    <dbReference type="NCBI Taxonomy" id="209880"/>
    <lineage>
        <taxon>Bacteria</taxon>
        <taxon>Bacillati</taxon>
        <taxon>Bacillota</taxon>
        <taxon>Negativicutes</taxon>
        <taxon>Veillonellales</taxon>
        <taxon>Veillonellaceae</taxon>
        <taxon>Allisonella</taxon>
    </lineage>
</organism>
<dbReference type="SUPFAM" id="SSF46689">
    <property type="entry name" value="Homeodomain-like"/>
    <property type="match status" value="1"/>
</dbReference>
<dbReference type="OrthoDB" id="9781005at2"/>
<evidence type="ECO:0000313" key="3">
    <source>
        <dbReference type="Proteomes" id="UP000199689"/>
    </source>
</evidence>
<name>A0A1G5WQH5_9FIRM</name>
<reference evidence="2 3" key="1">
    <citation type="submission" date="2016-10" db="EMBL/GenBank/DDBJ databases">
        <authorList>
            <person name="de Groot N.N."/>
        </authorList>
    </citation>
    <scope>NUCLEOTIDE SEQUENCE [LARGE SCALE GENOMIC DNA]</scope>
    <source>
        <strain evidence="2 3">DSM 15230</strain>
    </source>
</reference>
<evidence type="ECO:0000259" key="1">
    <source>
        <dbReference type="Pfam" id="PF13518"/>
    </source>
</evidence>
<dbReference type="Proteomes" id="UP000199689">
    <property type="component" value="Unassembled WGS sequence"/>
</dbReference>
<dbReference type="InterPro" id="IPR009057">
    <property type="entry name" value="Homeodomain-like_sf"/>
</dbReference>
<feature type="non-terminal residue" evidence="2">
    <location>
        <position position="143"/>
    </location>
</feature>
<feature type="domain" description="Insertion element IS150 protein InsJ-like helix-turn-helix" evidence="1">
    <location>
        <begin position="10"/>
        <end position="59"/>
    </location>
</feature>
<gene>
    <name evidence="2" type="ORF">SAMN02910343_01535</name>
</gene>
<dbReference type="InterPro" id="IPR055247">
    <property type="entry name" value="InsJ-like_HTH"/>
</dbReference>
<protein>
    <submittedName>
        <fullName evidence="2">Transposase</fullName>
    </submittedName>
</protein>
<dbReference type="EMBL" id="FMXA01000028">
    <property type="protein sequence ID" value="SDA60439.1"/>
    <property type="molecule type" value="Genomic_DNA"/>
</dbReference>
<dbReference type="RefSeq" id="WP_143270124.1">
    <property type="nucleotide sequence ID" value="NZ_FMXA01000028.1"/>
</dbReference>